<name>A0A137PAM7_CONC2</name>
<dbReference type="OrthoDB" id="409956at2759"/>
<keyword evidence="8" id="KW-1185">Reference proteome</keyword>
<accession>A0A137PAM7</accession>
<evidence type="ECO:0000256" key="1">
    <source>
        <dbReference type="ARBA" id="ARBA00001974"/>
    </source>
</evidence>
<dbReference type="InterPro" id="IPR023209">
    <property type="entry name" value="DAO"/>
</dbReference>
<dbReference type="STRING" id="796925.A0A137PAM7"/>
<dbReference type="GO" id="GO:0003884">
    <property type="term" value="F:D-amino-acid oxidase activity"/>
    <property type="evidence" value="ECO:0007669"/>
    <property type="project" value="InterPro"/>
</dbReference>
<dbReference type="AlphaFoldDB" id="A0A137PAM7"/>
<dbReference type="GO" id="GO:0005737">
    <property type="term" value="C:cytoplasm"/>
    <property type="evidence" value="ECO:0007669"/>
    <property type="project" value="TreeGrafter"/>
</dbReference>
<keyword evidence="4" id="KW-0274">FAD</keyword>
<dbReference type="EMBL" id="KQ964462">
    <property type="protein sequence ID" value="KXN71991.1"/>
    <property type="molecule type" value="Genomic_DNA"/>
</dbReference>
<dbReference type="Gene3D" id="3.30.9.10">
    <property type="entry name" value="D-Amino Acid Oxidase, subunit A, domain 2"/>
    <property type="match status" value="1"/>
</dbReference>
<dbReference type="PANTHER" id="PTHR11530">
    <property type="entry name" value="D-AMINO ACID OXIDASE"/>
    <property type="match status" value="1"/>
</dbReference>
<evidence type="ECO:0000256" key="3">
    <source>
        <dbReference type="ARBA" id="ARBA00022630"/>
    </source>
</evidence>
<dbReference type="GO" id="GO:0019478">
    <property type="term" value="P:D-amino acid catabolic process"/>
    <property type="evidence" value="ECO:0007669"/>
    <property type="project" value="TreeGrafter"/>
</dbReference>
<comment type="similarity">
    <text evidence="2">Belongs to the DAMOX/DASOX family.</text>
</comment>
<sequence>MYPIRGQVVLIRAPHIINSKIVHTGDDNKSCYMIPKGDGTVVLGGTKIKDDYSLQVDPKISREIIERCKYHMEEELKDLKIDIVKEYSASRPGRKSGVRMEINYTDHYNSRKERIILHHLYGFGGFGIQASWGACSKMIEEINKFAEVGKSKL</sequence>
<evidence type="ECO:0000313" key="8">
    <source>
        <dbReference type="Proteomes" id="UP000070444"/>
    </source>
</evidence>
<reference evidence="7 8" key="1">
    <citation type="journal article" date="2015" name="Genome Biol. Evol.">
        <title>Phylogenomic analyses indicate that early fungi evolved digesting cell walls of algal ancestors of land plants.</title>
        <authorList>
            <person name="Chang Y."/>
            <person name="Wang S."/>
            <person name="Sekimoto S."/>
            <person name="Aerts A.L."/>
            <person name="Choi C."/>
            <person name="Clum A."/>
            <person name="LaButti K.M."/>
            <person name="Lindquist E.A."/>
            <person name="Yee Ngan C."/>
            <person name="Ohm R.A."/>
            <person name="Salamov A.A."/>
            <person name="Grigoriev I.V."/>
            <person name="Spatafora J.W."/>
            <person name="Berbee M.L."/>
        </authorList>
    </citation>
    <scope>NUCLEOTIDE SEQUENCE [LARGE SCALE GENOMIC DNA]</scope>
    <source>
        <strain evidence="7 8">NRRL 28638</strain>
    </source>
</reference>
<dbReference type="SUPFAM" id="SSF54373">
    <property type="entry name" value="FAD-linked reductases, C-terminal domain"/>
    <property type="match status" value="1"/>
</dbReference>
<gene>
    <name evidence="7" type="ORF">CONCODRAFT_5222</name>
</gene>
<comment type="cofactor">
    <cofactor evidence="1">
        <name>FAD</name>
        <dbReference type="ChEBI" id="CHEBI:57692"/>
    </cofactor>
</comment>
<feature type="domain" description="FAD dependent oxidoreductase" evidence="6">
    <location>
        <begin position="1"/>
        <end position="135"/>
    </location>
</feature>
<evidence type="ECO:0000259" key="6">
    <source>
        <dbReference type="Pfam" id="PF01266"/>
    </source>
</evidence>
<evidence type="ECO:0000256" key="4">
    <source>
        <dbReference type="ARBA" id="ARBA00022827"/>
    </source>
</evidence>
<keyword evidence="3" id="KW-0285">Flavoprotein</keyword>
<proteinExistence type="inferred from homology"/>
<dbReference type="PANTHER" id="PTHR11530:SF11">
    <property type="entry name" value="D-ASPARTATE OXIDASE"/>
    <property type="match status" value="1"/>
</dbReference>
<evidence type="ECO:0000256" key="5">
    <source>
        <dbReference type="ARBA" id="ARBA00023002"/>
    </source>
</evidence>
<dbReference type="Proteomes" id="UP000070444">
    <property type="component" value="Unassembled WGS sequence"/>
</dbReference>
<keyword evidence="5" id="KW-0560">Oxidoreductase</keyword>
<organism evidence="7 8">
    <name type="scientific">Conidiobolus coronatus (strain ATCC 28846 / CBS 209.66 / NRRL 28638)</name>
    <name type="common">Delacroixia coronata</name>
    <dbReference type="NCBI Taxonomy" id="796925"/>
    <lineage>
        <taxon>Eukaryota</taxon>
        <taxon>Fungi</taxon>
        <taxon>Fungi incertae sedis</taxon>
        <taxon>Zoopagomycota</taxon>
        <taxon>Entomophthoromycotina</taxon>
        <taxon>Entomophthoromycetes</taxon>
        <taxon>Entomophthorales</taxon>
        <taxon>Ancylistaceae</taxon>
        <taxon>Conidiobolus</taxon>
    </lineage>
</organism>
<dbReference type="GO" id="GO:0071949">
    <property type="term" value="F:FAD binding"/>
    <property type="evidence" value="ECO:0007669"/>
    <property type="project" value="InterPro"/>
</dbReference>
<dbReference type="InterPro" id="IPR006076">
    <property type="entry name" value="FAD-dep_OxRdtase"/>
</dbReference>
<dbReference type="Pfam" id="PF01266">
    <property type="entry name" value="DAO"/>
    <property type="match status" value="1"/>
</dbReference>
<evidence type="ECO:0000256" key="2">
    <source>
        <dbReference type="ARBA" id="ARBA00006730"/>
    </source>
</evidence>
<evidence type="ECO:0000313" key="7">
    <source>
        <dbReference type="EMBL" id="KXN71991.1"/>
    </source>
</evidence>
<protein>
    <recommendedName>
        <fullName evidence="6">FAD dependent oxidoreductase domain-containing protein</fullName>
    </recommendedName>
</protein>